<accession>A0ABT9J2X7</accession>
<dbReference type="Pfam" id="PF03572">
    <property type="entry name" value="Peptidase_S41"/>
    <property type="match status" value="1"/>
</dbReference>
<dbReference type="InterPro" id="IPR005151">
    <property type="entry name" value="Tail-specific_protease"/>
</dbReference>
<dbReference type="Proteomes" id="UP001231941">
    <property type="component" value="Unassembled WGS sequence"/>
</dbReference>
<gene>
    <name evidence="2" type="ORF">Q5Y73_17905</name>
</gene>
<evidence type="ECO:0000259" key="1">
    <source>
        <dbReference type="Pfam" id="PF03572"/>
    </source>
</evidence>
<dbReference type="RefSeq" id="WP_305993287.1">
    <property type="nucleotide sequence ID" value="NZ_JAVAMP010000011.1"/>
</dbReference>
<reference evidence="2 3" key="1">
    <citation type="submission" date="2023-08" db="EMBL/GenBank/DDBJ databases">
        <authorList>
            <person name="Park J.-S."/>
        </authorList>
    </citation>
    <scope>NUCLEOTIDE SEQUENCE [LARGE SCALE GENOMIC DNA]</scope>
    <source>
        <strain evidence="2 3">2205SS18-9</strain>
    </source>
</reference>
<dbReference type="EMBL" id="JAVAMP010000011">
    <property type="protein sequence ID" value="MDP5275977.1"/>
    <property type="molecule type" value="Genomic_DNA"/>
</dbReference>
<protein>
    <submittedName>
        <fullName evidence="2">S41 family peptidase</fullName>
    </submittedName>
</protein>
<dbReference type="Gene3D" id="3.90.226.10">
    <property type="entry name" value="2-enoyl-CoA Hydratase, Chain A, domain 1"/>
    <property type="match status" value="2"/>
</dbReference>
<feature type="domain" description="Tail specific protease" evidence="1">
    <location>
        <begin position="299"/>
        <end position="385"/>
    </location>
</feature>
<evidence type="ECO:0000313" key="3">
    <source>
        <dbReference type="Proteomes" id="UP001231941"/>
    </source>
</evidence>
<dbReference type="PROSITE" id="PS51257">
    <property type="entry name" value="PROKAR_LIPOPROTEIN"/>
    <property type="match status" value="1"/>
</dbReference>
<comment type="caution">
    <text evidence="2">The sequence shown here is derived from an EMBL/GenBank/DDBJ whole genome shotgun (WGS) entry which is preliminary data.</text>
</comment>
<dbReference type="SUPFAM" id="SSF52096">
    <property type="entry name" value="ClpP/crotonase"/>
    <property type="match status" value="1"/>
</dbReference>
<sequence length="409" mass="47783">MKKGLFSMIVVFFIAGCSQEEIIMESMLTTEMWLEDIEEFAQRLPAKQVDFYSLIDEDDFYQKIELFKIDVPHLNDAQIKVRLNQIISSLGVAHTGMGGYFIDEKYPFDFYWFDEGIFVRNTTKEYEEALYTKLVKLNGIEINHVIKQVSSVISYENEYWLKKKIPSYLLIPEVLYGLGIIEDMNKKTSFSFENEEGEVLDLIVSKIDNPNFVIKNELNPLFYQNKDQNYWFEYLPKTKIVYIQYNQCMEMKEMPFDHFVKEVFDFMDNNETDKLVIDLRDNTGGDSSIFAPFFKAIEKHELNQKGKLYVLIGGRTFSSARINSMELKQYTNAILVGEPTGAKPNSYGESQVFKLKNSGILVQYSTKYFNMDKKDLDALYPDLEVPYTIEDFKNGIDPFLEMVINHVQK</sequence>
<proteinExistence type="predicted"/>
<name>A0ABT9J2X7_9BACL</name>
<dbReference type="InterPro" id="IPR029045">
    <property type="entry name" value="ClpP/crotonase-like_dom_sf"/>
</dbReference>
<keyword evidence="3" id="KW-1185">Reference proteome</keyword>
<evidence type="ECO:0000313" key="2">
    <source>
        <dbReference type="EMBL" id="MDP5275977.1"/>
    </source>
</evidence>
<organism evidence="2 3">
    <name type="scientific">Chengkuizengella axinellae</name>
    <dbReference type="NCBI Taxonomy" id="3064388"/>
    <lineage>
        <taxon>Bacteria</taxon>
        <taxon>Bacillati</taxon>
        <taxon>Bacillota</taxon>
        <taxon>Bacilli</taxon>
        <taxon>Bacillales</taxon>
        <taxon>Paenibacillaceae</taxon>
        <taxon>Chengkuizengella</taxon>
    </lineage>
</organism>